<feature type="domain" description="Chitin-binding type-3" evidence="2">
    <location>
        <begin position="1"/>
        <end position="47"/>
    </location>
</feature>
<dbReference type="GO" id="GO:0005975">
    <property type="term" value="P:carbohydrate metabolic process"/>
    <property type="evidence" value="ECO:0007669"/>
    <property type="project" value="InterPro"/>
</dbReference>
<dbReference type="InterPro" id="IPR036573">
    <property type="entry name" value="CBM_sf_5/12"/>
</dbReference>
<keyword evidence="1" id="KW-0378">Hydrolase</keyword>
<dbReference type="Gene3D" id="2.10.10.20">
    <property type="entry name" value="Carbohydrate-binding module superfamily 5/12"/>
    <property type="match status" value="1"/>
</dbReference>
<dbReference type="GO" id="GO:0030246">
    <property type="term" value="F:carbohydrate binding"/>
    <property type="evidence" value="ECO:0007669"/>
    <property type="project" value="InterPro"/>
</dbReference>
<dbReference type="GO" id="GO:0004553">
    <property type="term" value="F:hydrolase activity, hydrolyzing O-glycosyl compounds"/>
    <property type="evidence" value="ECO:0007669"/>
    <property type="project" value="InterPro"/>
</dbReference>
<dbReference type="Proteomes" id="UP000295431">
    <property type="component" value="Unassembled WGS sequence"/>
</dbReference>
<dbReference type="InterPro" id="IPR003610">
    <property type="entry name" value="CBM5/12"/>
</dbReference>
<accession>A0A4R4NF32</accession>
<evidence type="ECO:0000256" key="1">
    <source>
        <dbReference type="ARBA" id="ARBA00022801"/>
    </source>
</evidence>
<protein>
    <recommendedName>
        <fullName evidence="2">Chitin-binding type-3 domain-containing protein</fullName>
    </recommendedName>
</protein>
<organism evidence="3 4">
    <name type="scientific">Actinomadura bangladeshensis</name>
    <dbReference type="NCBI Taxonomy" id="453573"/>
    <lineage>
        <taxon>Bacteria</taxon>
        <taxon>Bacillati</taxon>
        <taxon>Actinomycetota</taxon>
        <taxon>Actinomycetes</taxon>
        <taxon>Streptosporangiales</taxon>
        <taxon>Thermomonosporaceae</taxon>
        <taxon>Actinomadura</taxon>
    </lineage>
</organism>
<keyword evidence="4" id="KW-1185">Reference proteome</keyword>
<gene>
    <name evidence="3" type="ORF">E1284_31895</name>
</gene>
<evidence type="ECO:0000313" key="3">
    <source>
        <dbReference type="EMBL" id="TDC07781.1"/>
    </source>
</evidence>
<evidence type="ECO:0000313" key="4">
    <source>
        <dbReference type="Proteomes" id="UP000295431"/>
    </source>
</evidence>
<dbReference type="OrthoDB" id="5179374at2"/>
<name>A0A4R4NF32_9ACTN</name>
<dbReference type="SMART" id="SM00495">
    <property type="entry name" value="ChtBD3"/>
    <property type="match status" value="1"/>
</dbReference>
<dbReference type="AlphaFoldDB" id="A0A4R4NF32"/>
<dbReference type="CDD" id="cd12214">
    <property type="entry name" value="ChiA1_BD"/>
    <property type="match status" value="1"/>
</dbReference>
<evidence type="ECO:0000259" key="2">
    <source>
        <dbReference type="SMART" id="SM00495"/>
    </source>
</evidence>
<dbReference type="SUPFAM" id="SSF51055">
    <property type="entry name" value="Carbohydrate binding domain"/>
    <property type="match status" value="1"/>
</dbReference>
<sequence>MGTWAVGTVYNVGDVVTYDGASYRCLRARTARPGWTPPNVPALWQQV</sequence>
<proteinExistence type="predicted"/>
<reference evidence="3 4" key="1">
    <citation type="submission" date="2019-03" db="EMBL/GenBank/DDBJ databases">
        <title>Draft genome sequences of novel Actinobacteria.</title>
        <authorList>
            <person name="Sahin N."/>
            <person name="Ay H."/>
            <person name="Saygin H."/>
        </authorList>
    </citation>
    <scope>NUCLEOTIDE SEQUENCE [LARGE SCALE GENOMIC DNA]</scope>
    <source>
        <strain evidence="3 4">DSM 45347</strain>
    </source>
</reference>
<dbReference type="EMBL" id="SMJW01000233">
    <property type="protein sequence ID" value="TDC07781.1"/>
    <property type="molecule type" value="Genomic_DNA"/>
</dbReference>
<dbReference type="Pfam" id="PF02839">
    <property type="entry name" value="CBM_5_12"/>
    <property type="match status" value="1"/>
</dbReference>
<dbReference type="GO" id="GO:0005576">
    <property type="term" value="C:extracellular region"/>
    <property type="evidence" value="ECO:0007669"/>
    <property type="project" value="InterPro"/>
</dbReference>
<comment type="caution">
    <text evidence="3">The sequence shown here is derived from an EMBL/GenBank/DDBJ whole genome shotgun (WGS) entry which is preliminary data.</text>
</comment>
<dbReference type="RefSeq" id="WP_131943875.1">
    <property type="nucleotide sequence ID" value="NZ_BAAAMX010000048.1"/>
</dbReference>